<dbReference type="AlphaFoldDB" id="A0A076NHK5"/>
<feature type="compositionally biased region" description="Basic and acidic residues" evidence="3">
    <location>
        <begin position="17"/>
        <end position="27"/>
    </location>
</feature>
<dbReference type="HOGENOM" id="CLU_692070_0_0_11"/>
<dbReference type="RefSeq" id="WP_038591682.1">
    <property type="nucleotide sequence ID" value="NZ_CP009211.1"/>
</dbReference>
<feature type="domain" description="Galactokinase N-terminal" evidence="4">
    <location>
        <begin position="22"/>
        <end position="70"/>
    </location>
</feature>
<dbReference type="KEGG" id="cii:CIMIT_08535"/>
<evidence type="ECO:0000313" key="8">
    <source>
        <dbReference type="Proteomes" id="UP000215374"/>
    </source>
</evidence>
<dbReference type="STRING" id="156978.CIMIT_08535"/>
<dbReference type="eggNOG" id="COG0153">
    <property type="taxonomic scope" value="Bacteria"/>
</dbReference>
<dbReference type="EMBL" id="CP009211">
    <property type="protein sequence ID" value="AIJ33949.1"/>
    <property type="molecule type" value="Genomic_DNA"/>
</dbReference>
<dbReference type="InterPro" id="IPR019539">
    <property type="entry name" value="GalKase_N"/>
</dbReference>
<dbReference type="EMBL" id="LT906467">
    <property type="protein sequence ID" value="SNV77529.1"/>
    <property type="molecule type" value="Genomic_DNA"/>
</dbReference>
<dbReference type="SUPFAM" id="SSF54211">
    <property type="entry name" value="Ribosomal protein S5 domain 2-like"/>
    <property type="match status" value="1"/>
</dbReference>
<dbReference type="OrthoDB" id="4427597at2"/>
<dbReference type="GO" id="GO:0005524">
    <property type="term" value="F:ATP binding"/>
    <property type="evidence" value="ECO:0007669"/>
    <property type="project" value="UniProtKB-KW"/>
</dbReference>
<organism evidence="5 7">
    <name type="scientific">Corynebacterium imitans</name>
    <dbReference type="NCBI Taxonomy" id="156978"/>
    <lineage>
        <taxon>Bacteria</taxon>
        <taxon>Bacillati</taxon>
        <taxon>Actinomycetota</taxon>
        <taxon>Actinomycetes</taxon>
        <taxon>Mycobacteriales</taxon>
        <taxon>Corynebacteriaceae</taxon>
        <taxon>Corynebacterium</taxon>
    </lineage>
</organism>
<keyword evidence="6" id="KW-0808">Transferase</keyword>
<reference evidence="6 8" key="2">
    <citation type="submission" date="2017-06" db="EMBL/GenBank/DDBJ databases">
        <authorList>
            <consortium name="Pathogen Informatics"/>
        </authorList>
    </citation>
    <scope>NUCLEOTIDE SEQUENCE [LARGE SCALE GENOMIC DNA]</scope>
    <source>
        <strain evidence="6 8">NCTC13015</strain>
    </source>
</reference>
<dbReference type="GO" id="GO:0004335">
    <property type="term" value="F:galactokinase activity"/>
    <property type="evidence" value="ECO:0007669"/>
    <property type="project" value="UniProtKB-EC"/>
</dbReference>
<accession>A0A076NHK5</accession>
<evidence type="ECO:0000259" key="4">
    <source>
        <dbReference type="Pfam" id="PF10509"/>
    </source>
</evidence>
<evidence type="ECO:0000256" key="3">
    <source>
        <dbReference type="SAM" id="MobiDB-lite"/>
    </source>
</evidence>
<evidence type="ECO:0000313" key="7">
    <source>
        <dbReference type="Proteomes" id="UP000028780"/>
    </source>
</evidence>
<feature type="compositionally biased region" description="Polar residues" evidence="3">
    <location>
        <begin position="1"/>
        <end position="11"/>
    </location>
</feature>
<keyword evidence="6" id="KW-0418">Kinase</keyword>
<keyword evidence="7" id="KW-1185">Reference proteome</keyword>
<proteinExistence type="predicted"/>
<dbReference type="InterPro" id="IPR014721">
    <property type="entry name" value="Ribsml_uS5_D2-typ_fold_subgr"/>
</dbReference>
<sequence length="405" mass="42628">MSLWTDPTAQHATPVAERARTAHEKRTGHAPAHVASAPATWILAGENVDHFGGATLIGLSSLRAAVAFSPRDDHQLVFAASAPASEDVVATAPLGEPADADHPLAKRWGGLVHQLIQRQVLSRDTAGLDVTVISDIPLGAGLGALWAADSAMCLALAAGHAELNEAPFRARLADIASQAVDAYSSLTGLRSRHTAALRASGTGIAVIDYADGSLTEAPHPGREGVRFFSVAEKFGEADDGEVERIAAHRAFIDAACANFGVTSLRKLPDAIDRVVEWVTARRTVGDETAPTPEQARAWVHFCEAETLRSMAVAKALRSRHTNDLFSLVNSPTEARGLTLPDALVELCKTRGAVAARPAATGTSKAVLALVSVRTADEFARTMAKDFDIVEITPGRTACLEDAPAD</sequence>
<evidence type="ECO:0000256" key="1">
    <source>
        <dbReference type="ARBA" id="ARBA00022741"/>
    </source>
</evidence>
<evidence type="ECO:0000256" key="2">
    <source>
        <dbReference type="ARBA" id="ARBA00022840"/>
    </source>
</evidence>
<dbReference type="Gene3D" id="3.30.230.10">
    <property type="match status" value="1"/>
</dbReference>
<feature type="region of interest" description="Disordered" evidence="3">
    <location>
        <begin position="1"/>
        <end position="32"/>
    </location>
</feature>
<reference evidence="5 7" key="1">
    <citation type="submission" date="2014-08" db="EMBL/GenBank/DDBJ databases">
        <title>Complete genome sequence of Corynebacterium imitans DSM 44264, isolated from a five-month-old boy with suspected pharyngeal diphtheria.</title>
        <authorList>
            <person name="Mollmann S."/>
            <person name="Albersmeier A."/>
            <person name="Ruckert C."/>
            <person name="Tauch A."/>
        </authorList>
    </citation>
    <scope>NUCLEOTIDE SEQUENCE [LARGE SCALE GENOMIC DNA]</scope>
    <source>
        <strain evidence="5 7">DSM 44264</strain>
    </source>
</reference>
<name>A0A076NHK5_9CORY</name>
<dbReference type="Proteomes" id="UP000215374">
    <property type="component" value="Chromosome 1"/>
</dbReference>
<evidence type="ECO:0000313" key="5">
    <source>
        <dbReference type="EMBL" id="AIJ33949.1"/>
    </source>
</evidence>
<dbReference type="Pfam" id="PF10509">
    <property type="entry name" value="GalKase_gal_bdg"/>
    <property type="match status" value="1"/>
</dbReference>
<gene>
    <name evidence="6" type="primary">galK</name>
    <name evidence="5" type="ORF">CIMIT_08535</name>
    <name evidence="6" type="ORF">SAMEA4535761_01767</name>
</gene>
<keyword evidence="1" id="KW-0547">Nucleotide-binding</keyword>
<dbReference type="InterPro" id="IPR020568">
    <property type="entry name" value="Ribosomal_Su5_D2-typ_SF"/>
</dbReference>
<dbReference type="Proteomes" id="UP000028780">
    <property type="component" value="Chromosome"/>
</dbReference>
<protein>
    <submittedName>
        <fullName evidence="6">Galactokinase</fullName>
        <ecNumber evidence="6">2.7.1.6</ecNumber>
    </submittedName>
</protein>
<dbReference type="EC" id="2.7.1.6" evidence="6"/>
<keyword evidence="2" id="KW-0067">ATP-binding</keyword>
<evidence type="ECO:0000313" key="6">
    <source>
        <dbReference type="EMBL" id="SNV77529.1"/>
    </source>
</evidence>